<feature type="region of interest" description="Disordered" evidence="4">
    <location>
        <begin position="647"/>
        <end position="666"/>
    </location>
</feature>
<evidence type="ECO:0000256" key="3">
    <source>
        <dbReference type="SAM" id="Coils"/>
    </source>
</evidence>
<dbReference type="GeneID" id="7823636"/>
<reference evidence="6" key="1">
    <citation type="journal article" date="2006" name="PLoS Biol.">
        <title>Macronuclear genome sequence of the ciliate Tetrahymena thermophila, a model eukaryote.</title>
        <authorList>
            <person name="Eisen J.A."/>
            <person name="Coyne R.S."/>
            <person name="Wu M."/>
            <person name="Wu D."/>
            <person name="Thiagarajan M."/>
            <person name="Wortman J.R."/>
            <person name="Badger J.H."/>
            <person name="Ren Q."/>
            <person name="Amedeo P."/>
            <person name="Jones K.M."/>
            <person name="Tallon L.J."/>
            <person name="Delcher A.L."/>
            <person name="Salzberg S.L."/>
            <person name="Silva J.C."/>
            <person name="Haas B.J."/>
            <person name="Majoros W.H."/>
            <person name="Farzad M."/>
            <person name="Carlton J.M."/>
            <person name="Smith R.K. Jr."/>
            <person name="Garg J."/>
            <person name="Pearlman R.E."/>
            <person name="Karrer K.M."/>
            <person name="Sun L."/>
            <person name="Manning G."/>
            <person name="Elde N.C."/>
            <person name="Turkewitz A.P."/>
            <person name="Asai D.J."/>
            <person name="Wilkes D.E."/>
            <person name="Wang Y."/>
            <person name="Cai H."/>
            <person name="Collins K."/>
            <person name="Stewart B.A."/>
            <person name="Lee S.R."/>
            <person name="Wilamowska K."/>
            <person name="Weinberg Z."/>
            <person name="Ruzzo W.L."/>
            <person name="Wloga D."/>
            <person name="Gaertig J."/>
            <person name="Frankel J."/>
            <person name="Tsao C.-C."/>
            <person name="Gorovsky M.A."/>
            <person name="Keeling P.J."/>
            <person name="Waller R.F."/>
            <person name="Patron N.J."/>
            <person name="Cherry J.M."/>
            <person name="Stover N.A."/>
            <person name="Krieger C.J."/>
            <person name="del Toro C."/>
            <person name="Ryder H.F."/>
            <person name="Williamson S.C."/>
            <person name="Barbeau R.A."/>
            <person name="Hamilton E.P."/>
            <person name="Orias E."/>
        </authorList>
    </citation>
    <scope>NUCLEOTIDE SEQUENCE [LARGE SCALE GENOMIC DNA]</scope>
    <source>
        <strain evidence="6">SB210</strain>
    </source>
</reference>
<dbReference type="InterPro" id="IPR015915">
    <property type="entry name" value="Kelch-typ_b-propeller"/>
</dbReference>
<dbReference type="PANTHER" id="PTHR46093">
    <property type="entry name" value="ACYL-COA-BINDING DOMAIN-CONTAINING PROTEIN 5"/>
    <property type="match status" value="1"/>
</dbReference>
<dbReference type="Proteomes" id="UP000009168">
    <property type="component" value="Unassembled WGS sequence"/>
</dbReference>
<dbReference type="InParanoid" id="Q22GZ7"/>
<dbReference type="Pfam" id="PF24681">
    <property type="entry name" value="Kelch_KLHDC2_KLHL20_DRC7"/>
    <property type="match status" value="2"/>
</dbReference>
<organism evidence="5 6">
    <name type="scientific">Tetrahymena thermophila (strain SB210)</name>
    <dbReference type="NCBI Taxonomy" id="312017"/>
    <lineage>
        <taxon>Eukaryota</taxon>
        <taxon>Sar</taxon>
        <taxon>Alveolata</taxon>
        <taxon>Ciliophora</taxon>
        <taxon>Intramacronucleata</taxon>
        <taxon>Oligohymenophorea</taxon>
        <taxon>Hymenostomatida</taxon>
        <taxon>Tetrahymenina</taxon>
        <taxon>Tetrahymenidae</taxon>
        <taxon>Tetrahymena</taxon>
    </lineage>
</organism>
<keyword evidence="6" id="KW-1185">Reference proteome</keyword>
<keyword evidence="1" id="KW-0880">Kelch repeat</keyword>
<evidence type="ECO:0000313" key="6">
    <source>
        <dbReference type="Proteomes" id="UP000009168"/>
    </source>
</evidence>
<dbReference type="KEGG" id="tet:TTHERM_00655550"/>
<protein>
    <submittedName>
        <fullName evidence="5">Kelch motif protein</fullName>
    </submittedName>
</protein>
<dbReference type="HOGENOM" id="CLU_412524_0_0_1"/>
<dbReference type="RefSeq" id="XP_001032190.1">
    <property type="nucleotide sequence ID" value="XM_001032190.1"/>
</dbReference>
<evidence type="ECO:0000256" key="2">
    <source>
        <dbReference type="ARBA" id="ARBA00022737"/>
    </source>
</evidence>
<dbReference type="STRING" id="312017.Q22GZ7"/>
<dbReference type="SUPFAM" id="SSF117281">
    <property type="entry name" value="Kelch motif"/>
    <property type="match status" value="1"/>
</dbReference>
<dbReference type="EMBL" id="GG662502">
    <property type="protein sequence ID" value="EAR84527.1"/>
    <property type="molecule type" value="Genomic_DNA"/>
</dbReference>
<dbReference type="AlphaFoldDB" id="Q22GZ7"/>
<dbReference type="Gene3D" id="2.120.10.80">
    <property type="entry name" value="Kelch-type beta propeller"/>
    <property type="match status" value="2"/>
</dbReference>
<evidence type="ECO:0000256" key="4">
    <source>
        <dbReference type="SAM" id="MobiDB-lite"/>
    </source>
</evidence>
<proteinExistence type="predicted"/>
<evidence type="ECO:0000256" key="1">
    <source>
        <dbReference type="ARBA" id="ARBA00022441"/>
    </source>
</evidence>
<keyword evidence="2" id="KW-0677">Repeat</keyword>
<gene>
    <name evidence="5" type="ORF">TTHERM_00655550</name>
</gene>
<keyword evidence="3" id="KW-0175">Coiled coil</keyword>
<dbReference type="PANTHER" id="PTHR46093:SF18">
    <property type="entry name" value="FIBRONECTIN TYPE-III DOMAIN-CONTAINING PROTEIN"/>
    <property type="match status" value="1"/>
</dbReference>
<feature type="coiled-coil region" evidence="3">
    <location>
        <begin position="91"/>
        <end position="119"/>
    </location>
</feature>
<accession>Q22GZ7</accession>
<sequence>MAYSTFILEHQYDIQRKHAPGLKIKKIDYSSLQQQQSGMQKFNGVQSQLIKQQVLHKSPTQKNLKTNHLSPLQKCPSNYFKANPNNFQKRNLEIDIQLQEEEENQQQLLRKNLNQKLRNLRFYTYIMNDSRWKPDSRENHTLVNNNGTLFLYGGIGCEIYKEVSALNTENWQWFDLNQDGDQPSEGRQGHSLVCYKNQLVLFGGERKYNKNVRIRECFSDCRIFNLNTRQWTLVRQFGDFLESRRNHTACLVGKFLIIIGGVDSNGKYLNDVCSVNLETSKSIHLDQIDGYADGIAFSACCSVFKNETKIENLYLPFEKAQAKQNKGINQSYLQGIYVFGGRQENGDALNNLRVLQLGRKPLKWIDLEFTGQQPEGRFSHTLSYYKEFNSLILVGGRNEVYYSKQGSNIFQDIYMFSLEFSEWIKIDMRGGEYQARCSHSAAIIDTKIIIFGGISHQGICSSDLLVIELDQKKCQSFLKEHNQRIQEIDNKNQKNSMQLKHQFSIDGIISNENYIFQVPSSCRQNKYLTVKNKISSNRNQLNFKSEYFPDNNNQQYENTKEHEHQQAIIQSRHNLNHHINNHQNSNTNDRVHAKFEKCKTFLPLPLVPKRNTLLFGNLTYESQKRLSIQKIFQDKKLTQNVQKVDQKSNLSESSKISSNISFGQDI</sequence>
<dbReference type="eggNOG" id="KOG4693">
    <property type="taxonomic scope" value="Eukaryota"/>
</dbReference>
<dbReference type="OrthoDB" id="313282at2759"/>
<dbReference type="OMA" id="NTKEHEH"/>
<name>Q22GZ7_TETTS</name>
<evidence type="ECO:0000313" key="5">
    <source>
        <dbReference type="EMBL" id="EAR84527.1"/>
    </source>
</evidence>